<comment type="caution">
    <text evidence="5">The sequence shown here is derived from an EMBL/GenBank/DDBJ whole genome shotgun (WGS) entry which is preliminary data.</text>
</comment>
<protein>
    <recommendedName>
        <fullName evidence="4">Zinc finger PMZ-type domain-containing protein</fullName>
    </recommendedName>
</protein>
<accession>A0AAD9ZSM7</accession>
<dbReference type="InterPro" id="IPR006564">
    <property type="entry name" value="Znf_PMZ"/>
</dbReference>
<dbReference type="InterPro" id="IPR007527">
    <property type="entry name" value="Znf_SWIM"/>
</dbReference>
<reference evidence="5" key="1">
    <citation type="journal article" date="2023" name="Plant J.">
        <title>Genome sequences and population genomics provide insights into the demographic history, inbreeding, and mutation load of two 'living fossil' tree species of Dipteronia.</title>
        <authorList>
            <person name="Feng Y."/>
            <person name="Comes H.P."/>
            <person name="Chen J."/>
            <person name="Zhu S."/>
            <person name="Lu R."/>
            <person name="Zhang X."/>
            <person name="Li P."/>
            <person name="Qiu J."/>
            <person name="Olsen K.M."/>
            <person name="Qiu Y."/>
        </authorList>
    </citation>
    <scope>NUCLEOTIDE SEQUENCE</scope>
    <source>
        <strain evidence="5">NBL</strain>
    </source>
</reference>
<dbReference type="GO" id="GO:0008270">
    <property type="term" value="F:zinc ion binding"/>
    <property type="evidence" value="ECO:0007669"/>
    <property type="project" value="UniProtKB-KW"/>
</dbReference>
<dbReference type="AlphaFoldDB" id="A0AAD9ZSM7"/>
<evidence type="ECO:0000313" key="5">
    <source>
        <dbReference type="EMBL" id="KAK3189903.1"/>
    </source>
</evidence>
<evidence type="ECO:0000313" key="6">
    <source>
        <dbReference type="Proteomes" id="UP001281410"/>
    </source>
</evidence>
<name>A0AAD9ZSM7_9ROSI</name>
<proteinExistence type="predicted"/>
<evidence type="ECO:0000256" key="1">
    <source>
        <dbReference type="ARBA" id="ARBA00022723"/>
    </source>
</evidence>
<gene>
    <name evidence="5" type="ORF">Dsin_029464</name>
</gene>
<feature type="domain" description="Zinc finger PMZ-type" evidence="4">
    <location>
        <begin position="94"/>
        <end position="121"/>
    </location>
</feature>
<keyword evidence="3" id="KW-0862">Zinc</keyword>
<keyword evidence="1" id="KW-0479">Metal-binding</keyword>
<dbReference type="Proteomes" id="UP001281410">
    <property type="component" value="Unassembled WGS sequence"/>
</dbReference>
<dbReference type="PANTHER" id="PTHR31973">
    <property type="entry name" value="POLYPROTEIN, PUTATIVE-RELATED"/>
    <property type="match status" value="1"/>
</dbReference>
<evidence type="ECO:0000256" key="3">
    <source>
        <dbReference type="ARBA" id="ARBA00022833"/>
    </source>
</evidence>
<keyword evidence="6" id="KW-1185">Reference proteome</keyword>
<dbReference type="SMART" id="SM00575">
    <property type="entry name" value="ZnF_PMZ"/>
    <property type="match status" value="1"/>
</dbReference>
<dbReference type="PANTHER" id="PTHR31973:SF113">
    <property type="entry name" value="PROTEIN FAR1-RELATED SEQUENCE 5-LIKE"/>
    <property type="match status" value="1"/>
</dbReference>
<keyword evidence="2" id="KW-0863">Zinc-finger</keyword>
<evidence type="ECO:0000256" key="2">
    <source>
        <dbReference type="ARBA" id="ARBA00022771"/>
    </source>
</evidence>
<organism evidence="5 6">
    <name type="scientific">Dipteronia sinensis</name>
    <dbReference type="NCBI Taxonomy" id="43782"/>
    <lineage>
        <taxon>Eukaryota</taxon>
        <taxon>Viridiplantae</taxon>
        <taxon>Streptophyta</taxon>
        <taxon>Embryophyta</taxon>
        <taxon>Tracheophyta</taxon>
        <taxon>Spermatophyta</taxon>
        <taxon>Magnoliopsida</taxon>
        <taxon>eudicotyledons</taxon>
        <taxon>Gunneridae</taxon>
        <taxon>Pentapetalae</taxon>
        <taxon>rosids</taxon>
        <taxon>malvids</taxon>
        <taxon>Sapindales</taxon>
        <taxon>Sapindaceae</taxon>
        <taxon>Hippocastanoideae</taxon>
        <taxon>Acereae</taxon>
        <taxon>Dipteronia</taxon>
    </lineage>
</organism>
<dbReference type="Pfam" id="PF04434">
    <property type="entry name" value="SWIM"/>
    <property type="match status" value="1"/>
</dbReference>
<dbReference type="EMBL" id="JANJYJ010000009">
    <property type="protein sequence ID" value="KAK3189903.1"/>
    <property type="molecule type" value="Genomic_DNA"/>
</dbReference>
<evidence type="ECO:0000259" key="4">
    <source>
        <dbReference type="SMART" id="SM00575"/>
    </source>
</evidence>
<sequence length="196" mass="22599">MTTNIAEVLNNCIHKAQRLPTTVTMEFLRDVLHKWFNDRCKQAGKNPTYIGKASIGHCNERNEWSLTYHVYPIELTGYLVKDGKHDGLVDIEQHTCTYRNWDLDQLPCDHAIAVARYIVQFYNSYQFLIGTKTNFNSPYHEYYNTSWMQTAYAPAINPVPHPSVWEVPNEVASMIVLPPNSRKQAGRPKETRIPSA</sequence>